<dbReference type="Proteomes" id="UP000317593">
    <property type="component" value="Unassembled WGS sequence"/>
</dbReference>
<reference evidence="1 2" key="1">
    <citation type="submission" date="2017-05" db="EMBL/GenBank/DDBJ databases">
        <authorList>
            <person name="Varghese N."/>
            <person name="Submissions S."/>
        </authorList>
    </citation>
    <scope>NUCLEOTIDE SEQUENCE [LARGE SCALE GENOMIC DNA]</scope>
    <source>
        <strain evidence="1 2">DSM 21194</strain>
    </source>
</reference>
<protein>
    <submittedName>
        <fullName evidence="1">Cysteine-rich CPXCG</fullName>
    </submittedName>
</protein>
<gene>
    <name evidence="1" type="ORF">SAMN06265218_11037</name>
</gene>
<dbReference type="InterPro" id="IPR025990">
    <property type="entry name" value="zinc_ribbon_bacterial"/>
</dbReference>
<organism evidence="1 2">
    <name type="scientific">Fodinibius sediminis</name>
    <dbReference type="NCBI Taxonomy" id="1214077"/>
    <lineage>
        <taxon>Bacteria</taxon>
        <taxon>Pseudomonadati</taxon>
        <taxon>Balneolota</taxon>
        <taxon>Balneolia</taxon>
        <taxon>Balneolales</taxon>
        <taxon>Balneolaceae</taxon>
        <taxon>Fodinibius</taxon>
    </lineage>
</organism>
<keyword evidence="2" id="KW-1185">Reference proteome</keyword>
<sequence>MRCVMPAMKPDNTDTPSFTCSYCGEINTTFVDPSQGKTQEYIEDCQVCCRPNELSVSYVYRNREFLIQARPSQ</sequence>
<name>A0A521DFM9_9BACT</name>
<evidence type="ECO:0000313" key="1">
    <source>
        <dbReference type="EMBL" id="SMO70418.1"/>
    </source>
</evidence>
<accession>A0A521DFM9</accession>
<dbReference type="EMBL" id="FXTH01000010">
    <property type="protein sequence ID" value="SMO70418.1"/>
    <property type="molecule type" value="Genomic_DNA"/>
</dbReference>
<evidence type="ECO:0000313" key="2">
    <source>
        <dbReference type="Proteomes" id="UP000317593"/>
    </source>
</evidence>
<dbReference type="AlphaFoldDB" id="A0A521DFM9"/>
<dbReference type="Pfam" id="PF14255">
    <property type="entry name" value="Zn_ribbon_21"/>
    <property type="match status" value="1"/>
</dbReference>
<proteinExistence type="predicted"/>